<dbReference type="CDD" id="cd05243">
    <property type="entry name" value="SDR_a5"/>
    <property type="match status" value="1"/>
</dbReference>
<dbReference type="InterPro" id="IPR016040">
    <property type="entry name" value="NAD(P)-bd_dom"/>
</dbReference>
<name>A0A7S4C7P4_9EUGL</name>
<evidence type="ECO:0000259" key="1">
    <source>
        <dbReference type="Pfam" id="PF13460"/>
    </source>
</evidence>
<dbReference type="InterPro" id="IPR036291">
    <property type="entry name" value="NAD(P)-bd_dom_sf"/>
</dbReference>
<dbReference type="PANTHER" id="PTHR14194">
    <property type="entry name" value="NITROGEN METABOLIC REGULATION PROTEIN NMR-RELATED"/>
    <property type="match status" value="1"/>
</dbReference>
<dbReference type="GO" id="GO:0016491">
    <property type="term" value="F:oxidoreductase activity"/>
    <property type="evidence" value="ECO:0007669"/>
    <property type="project" value="InterPro"/>
</dbReference>
<dbReference type="AlphaFoldDB" id="A0A7S4C7P4"/>
<organism evidence="2">
    <name type="scientific">Eutreptiella gymnastica</name>
    <dbReference type="NCBI Taxonomy" id="73025"/>
    <lineage>
        <taxon>Eukaryota</taxon>
        <taxon>Discoba</taxon>
        <taxon>Euglenozoa</taxon>
        <taxon>Euglenida</taxon>
        <taxon>Spirocuta</taxon>
        <taxon>Euglenophyceae</taxon>
        <taxon>Eutreptiales</taxon>
        <taxon>Eutreptiaceae</taxon>
        <taxon>Eutreptiella</taxon>
    </lineage>
</organism>
<evidence type="ECO:0000313" key="2">
    <source>
        <dbReference type="EMBL" id="CAE0789324.1"/>
    </source>
</evidence>
<proteinExistence type="predicted"/>
<dbReference type="Gene3D" id="3.40.50.720">
    <property type="entry name" value="NAD(P)-binding Rossmann-like Domain"/>
    <property type="match status" value="1"/>
</dbReference>
<dbReference type="PANTHER" id="PTHR14194:SF86">
    <property type="entry name" value="OS05G0110300 PROTEIN"/>
    <property type="match status" value="1"/>
</dbReference>
<reference evidence="2" key="1">
    <citation type="submission" date="2021-01" db="EMBL/GenBank/DDBJ databases">
        <authorList>
            <person name="Corre E."/>
            <person name="Pelletier E."/>
            <person name="Niang G."/>
            <person name="Scheremetjew M."/>
            <person name="Finn R."/>
            <person name="Kale V."/>
            <person name="Holt S."/>
            <person name="Cochrane G."/>
            <person name="Meng A."/>
            <person name="Brown T."/>
            <person name="Cohen L."/>
        </authorList>
    </citation>
    <scope>NUCLEOTIDE SEQUENCE</scope>
    <source>
        <strain evidence="2">CCMP1594</strain>
    </source>
</reference>
<dbReference type="InterPro" id="IPR044163">
    <property type="entry name" value="SARED1-like"/>
</dbReference>
<protein>
    <recommendedName>
        <fullName evidence="1">NAD(P)-binding domain-containing protein</fullName>
    </recommendedName>
</protein>
<feature type="domain" description="NAD(P)-binding" evidence="1">
    <location>
        <begin position="151"/>
        <end position="378"/>
    </location>
</feature>
<gene>
    <name evidence="2" type="ORF">EGYM00163_LOCUS437</name>
</gene>
<sequence length="422" mass="44848">MYASNPTSHRAMALVATVLVAACAFFLLAEPSSTRTQLLLRSVQVPSLNQAGHSQLNVGRSRIITSLASEQKTPLSVEQLPSTREAQQPFADHQQPRLGALARLSAPLMTAGAILCLGAVFQTVYTWFSSPRRVALATTGGTKGRKVVVTGAGGRTGKLVTQKLINAPEFSPIGLVNSAKSLKTLASLGLGDSAVRNASVTGPVDDLAEAFAGAEAVVICTSAVPKIQFFSIIKILLAKLFCQKPGRPTFSFAPGGTPEEVDWIGQKNQIDAAKAAGVSHVVIVSSMGGTQPDNFLNTIGKQEDGTGGDILLWKRKAEKYLIDSGLKYTIIHPGGLLDKAGGEREIVFGVDDKLLQEDVRSIPREDVAEVCVQSLLQPGAINRSFDIISRENGKPTKDWEQFFGQSGENCDYTVMTSGVSAL</sequence>
<dbReference type="EMBL" id="HBJA01001592">
    <property type="protein sequence ID" value="CAE0789324.1"/>
    <property type="molecule type" value="Transcribed_RNA"/>
</dbReference>
<dbReference type="Pfam" id="PF13460">
    <property type="entry name" value="NAD_binding_10"/>
    <property type="match status" value="1"/>
</dbReference>
<accession>A0A7S4C7P4</accession>
<dbReference type="SUPFAM" id="SSF51735">
    <property type="entry name" value="NAD(P)-binding Rossmann-fold domains"/>
    <property type="match status" value="1"/>
</dbReference>